<organism evidence="1 2">
    <name type="scientific">Trichonephila inaurata madagascariensis</name>
    <dbReference type="NCBI Taxonomy" id="2747483"/>
    <lineage>
        <taxon>Eukaryota</taxon>
        <taxon>Metazoa</taxon>
        <taxon>Ecdysozoa</taxon>
        <taxon>Arthropoda</taxon>
        <taxon>Chelicerata</taxon>
        <taxon>Arachnida</taxon>
        <taxon>Araneae</taxon>
        <taxon>Araneomorphae</taxon>
        <taxon>Entelegynae</taxon>
        <taxon>Araneoidea</taxon>
        <taxon>Nephilidae</taxon>
        <taxon>Trichonephila</taxon>
        <taxon>Trichonephila inaurata</taxon>
    </lineage>
</organism>
<sequence>MCNRYCGYFYRSYCKFSNLPPFWRTIWRRSTNTTTPLNSSVLIEHKEVTATVRRSTYTGGYTSTLGRDDFKIYIGTGELRFRVCEPQYHMSLVATAVKS</sequence>
<evidence type="ECO:0000313" key="1">
    <source>
        <dbReference type="EMBL" id="GFY70596.1"/>
    </source>
</evidence>
<dbReference type="Proteomes" id="UP000886998">
    <property type="component" value="Unassembled WGS sequence"/>
</dbReference>
<dbReference type="EMBL" id="BMAV01018342">
    <property type="protein sequence ID" value="GFY70596.1"/>
    <property type="molecule type" value="Genomic_DNA"/>
</dbReference>
<reference evidence="1" key="1">
    <citation type="submission" date="2020-08" db="EMBL/GenBank/DDBJ databases">
        <title>Multicomponent nature underlies the extraordinary mechanical properties of spider dragline silk.</title>
        <authorList>
            <person name="Kono N."/>
            <person name="Nakamura H."/>
            <person name="Mori M."/>
            <person name="Yoshida Y."/>
            <person name="Ohtoshi R."/>
            <person name="Malay A.D."/>
            <person name="Moran D.A.P."/>
            <person name="Tomita M."/>
            <person name="Numata K."/>
            <person name="Arakawa K."/>
        </authorList>
    </citation>
    <scope>NUCLEOTIDE SEQUENCE</scope>
</reference>
<evidence type="ECO:0000313" key="2">
    <source>
        <dbReference type="Proteomes" id="UP000886998"/>
    </source>
</evidence>
<comment type="caution">
    <text evidence="1">The sequence shown here is derived from an EMBL/GenBank/DDBJ whole genome shotgun (WGS) entry which is preliminary data.</text>
</comment>
<dbReference type="AlphaFoldDB" id="A0A8X7CKB3"/>
<accession>A0A8X7CKB3</accession>
<gene>
    <name evidence="1" type="ORF">TNIN_253481</name>
</gene>
<keyword evidence="2" id="KW-1185">Reference proteome</keyword>
<protein>
    <submittedName>
        <fullName evidence="1">Uncharacterized protein</fullName>
    </submittedName>
</protein>
<proteinExistence type="predicted"/>
<name>A0A8X7CKB3_9ARAC</name>